<name>B5LJB1_9CAUD</name>
<organism evidence="1 2">
    <name type="scientific">Mycobacterium phage Myrna</name>
    <dbReference type="NCBI Taxonomy" id="546805"/>
    <lineage>
        <taxon>Viruses</taxon>
        <taxon>Duplodnaviria</taxon>
        <taxon>Heunggongvirae</taxon>
        <taxon>Uroviricota</taxon>
        <taxon>Caudoviricetes</taxon>
        <taxon>Ceeclamvirinae</taxon>
        <taxon>Myrnavirus</taxon>
        <taxon>Myrnavirus myrna</taxon>
    </lineage>
</organism>
<gene>
    <name evidence="1" type="primary">107</name>
    <name evidence="1" type="ORF">MYRNA_107</name>
</gene>
<dbReference type="GeneID" id="6920811"/>
<sequence length="99" mass="11028">MHNGVIEDVRGVFTPPEETGMDTYMVTLADREGKDQRVLVNVPSHNTEDDVREFILRPGLKATDGSEITLTAPSVIGIRKLHIRRPVKTAWQSMQKASA</sequence>
<keyword evidence="2" id="KW-1185">Reference proteome</keyword>
<dbReference type="EMBL" id="EU826466">
    <property type="protein sequence ID" value="ACH62108.1"/>
    <property type="molecule type" value="Genomic_DNA"/>
</dbReference>
<dbReference type="KEGG" id="vg:6920811"/>
<accession>B5LJB1</accession>
<evidence type="ECO:0000313" key="2">
    <source>
        <dbReference type="Proteomes" id="UP000001849"/>
    </source>
</evidence>
<protein>
    <submittedName>
        <fullName evidence="1">Uncharacterized protein</fullName>
    </submittedName>
</protein>
<evidence type="ECO:0000313" key="1">
    <source>
        <dbReference type="EMBL" id="ACH62108.1"/>
    </source>
</evidence>
<dbReference type="RefSeq" id="YP_002225018.1">
    <property type="nucleotide sequence ID" value="NC_011273.1"/>
</dbReference>
<proteinExistence type="predicted"/>
<reference evidence="1 2" key="1">
    <citation type="submission" date="2008-06" db="EMBL/GenBank/DDBJ databases">
        <authorList>
            <person name="Smith A.L."/>
            <person name="Paladin E.C."/>
            <person name="Jacobs-Sera D."/>
            <person name="Hendirx R.W."/>
            <person name="Hatfull G.F."/>
        </authorList>
    </citation>
    <scope>NUCLEOTIDE SEQUENCE [LARGE SCALE GENOMIC DNA]</scope>
</reference>
<dbReference type="Proteomes" id="UP000001849">
    <property type="component" value="Segment"/>
</dbReference>